<sequence>MIVKLNKQMPYQNIKPDNIYFVIGIEADYYRIINDLGKPYLYPPNIFHVIDDSEPNDWSTEYGEDGERYSYPIDLNEAGFFEDYFDGKEDAISLFWYIINQRLAKAA</sequence>
<reference evidence="2" key="1">
    <citation type="submission" date="2012-11" db="EMBL/GenBank/DDBJ databases">
        <authorList>
            <person name="Lucero-Rivera Y.E."/>
            <person name="Tovar-Ramirez D."/>
        </authorList>
    </citation>
    <scope>NUCLEOTIDE SEQUENCE [LARGE SCALE GENOMIC DNA]</scope>
    <source>
        <strain evidence="2">Araruama</strain>
    </source>
</reference>
<name>A0A1V1PB28_9BACT</name>
<evidence type="ECO:0000313" key="2">
    <source>
        <dbReference type="Proteomes" id="UP000189670"/>
    </source>
</evidence>
<gene>
    <name evidence="1" type="ORF">OMM_07781</name>
</gene>
<comment type="caution">
    <text evidence="1">The sequence shown here is derived from an EMBL/GenBank/DDBJ whole genome shotgun (WGS) entry which is preliminary data.</text>
</comment>
<dbReference type="Proteomes" id="UP000189670">
    <property type="component" value="Unassembled WGS sequence"/>
</dbReference>
<dbReference type="AlphaFoldDB" id="A0A1V1PB28"/>
<accession>A0A1V1PB28</accession>
<protein>
    <submittedName>
        <fullName evidence="1">Uncharacterized protein</fullName>
    </submittedName>
</protein>
<organism evidence="1 2">
    <name type="scientific">Candidatus Magnetoglobus multicellularis str. Araruama</name>
    <dbReference type="NCBI Taxonomy" id="890399"/>
    <lineage>
        <taxon>Bacteria</taxon>
        <taxon>Pseudomonadati</taxon>
        <taxon>Thermodesulfobacteriota</taxon>
        <taxon>Desulfobacteria</taxon>
        <taxon>Desulfobacterales</taxon>
        <taxon>Desulfobacteraceae</taxon>
        <taxon>Candidatus Magnetoglobus</taxon>
    </lineage>
</organism>
<evidence type="ECO:0000313" key="1">
    <source>
        <dbReference type="EMBL" id="ETR71973.1"/>
    </source>
</evidence>
<dbReference type="EMBL" id="ATBP01000198">
    <property type="protein sequence ID" value="ETR71973.1"/>
    <property type="molecule type" value="Genomic_DNA"/>
</dbReference>
<proteinExistence type="predicted"/>